<evidence type="ECO:0000313" key="4">
    <source>
        <dbReference type="Proteomes" id="UP000320876"/>
    </source>
</evidence>
<keyword evidence="4" id="KW-1185">Reference proteome</keyword>
<accession>A0A542DNQ8</accession>
<keyword evidence="1" id="KW-0812">Transmembrane</keyword>
<keyword evidence="1" id="KW-1133">Transmembrane helix</keyword>
<feature type="chain" id="PRO_5022164325" description="DUF4350 domain-containing protein" evidence="2">
    <location>
        <begin position="23"/>
        <end position="427"/>
    </location>
</feature>
<feature type="signal peptide" evidence="2">
    <location>
        <begin position="1"/>
        <end position="22"/>
    </location>
</feature>
<sequence length="427" mass="46370">MRRTALALVAVLVVLVPAPAAAQQRELPPKLDVGAATQALSEQRIHRAPGAVARFDEELIRAELTPDMRLLVSPYTGPYEQGAHYASGEEYREQVYQPLRDWAEGSGHTLIEVAGIGIRSYGGVAAGPADLGELRQQTAYLDVTEGLWSLIRHAKGGNTGVAYPHDAVIAPTSDQLATLTARLRETRVYNAPGRADPVELPLEGIEQRTGLTLRVAAFPALDRGRPLVDYAHALATEFPRDVVLVAHGRWLDVAVSGPDQGKLVSARDYAFGRFENASFRQGSPMSDRIGSVLTRFDRLSTERAFSRPQPAPFDLRQRVSALAPWVLLGSALLLGVPSLLAWHRRRAEWVRAERVNLRVASAEAVTEITELSTLVTQAQRGGEEAGAAAERHGTAADMFERARTADAMHEVRKIAAEGKRILRGGGS</sequence>
<protein>
    <recommendedName>
        <fullName evidence="5">DUF4350 domain-containing protein</fullName>
    </recommendedName>
</protein>
<dbReference type="RefSeq" id="WP_142000375.1">
    <property type="nucleotide sequence ID" value="NZ_VFML01000001.1"/>
</dbReference>
<dbReference type="OrthoDB" id="3341722at2"/>
<comment type="caution">
    <text evidence="3">The sequence shown here is derived from an EMBL/GenBank/DDBJ whole genome shotgun (WGS) entry which is preliminary data.</text>
</comment>
<reference evidence="3 4" key="1">
    <citation type="submission" date="2019-06" db="EMBL/GenBank/DDBJ databases">
        <title>Sequencing the genomes of 1000 actinobacteria strains.</title>
        <authorList>
            <person name="Klenk H.-P."/>
        </authorList>
    </citation>
    <scope>NUCLEOTIDE SEQUENCE [LARGE SCALE GENOMIC DNA]</scope>
    <source>
        <strain evidence="3 4">DSM 45679</strain>
    </source>
</reference>
<name>A0A542DNQ8_AMYCI</name>
<keyword evidence="1" id="KW-0472">Membrane</keyword>
<proteinExistence type="predicted"/>
<evidence type="ECO:0008006" key="5">
    <source>
        <dbReference type="Google" id="ProtNLM"/>
    </source>
</evidence>
<gene>
    <name evidence="3" type="ORF">FB471_4538</name>
</gene>
<evidence type="ECO:0000256" key="1">
    <source>
        <dbReference type="SAM" id="Phobius"/>
    </source>
</evidence>
<dbReference type="Proteomes" id="UP000320876">
    <property type="component" value="Unassembled WGS sequence"/>
</dbReference>
<evidence type="ECO:0000256" key="2">
    <source>
        <dbReference type="SAM" id="SignalP"/>
    </source>
</evidence>
<dbReference type="AlphaFoldDB" id="A0A542DNQ8"/>
<organism evidence="3 4">
    <name type="scientific">Amycolatopsis cihanbeyliensis</name>
    <dbReference type="NCBI Taxonomy" id="1128664"/>
    <lineage>
        <taxon>Bacteria</taxon>
        <taxon>Bacillati</taxon>
        <taxon>Actinomycetota</taxon>
        <taxon>Actinomycetes</taxon>
        <taxon>Pseudonocardiales</taxon>
        <taxon>Pseudonocardiaceae</taxon>
        <taxon>Amycolatopsis</taxon>
    </lineage>
</organism>
<dbReference type="EMBL" id="VFML01000001">
    <property type="protein sequence ID" value="TQJ04730.1"/>
    <property type="molecule type" value="Genomic_DNA"/>
</dbReference>
<evidence type="ECO:0000313" key="3">
    <source>
        <dbReference type="EMBL" id="TQJ04730.1"/>
    </source>
</evidence>
<feature type="transmembrane region" description="Helical" evidence="1">
    <location>
        <begin position="322"/>
        <end position="342"/>
    </location>
</feature>
<keyword evidence="2" id="KW-0732">Signal</keyword>